<evidence type="ECO:0000313" key="3">
    <source>
        <dbReference type="Proteomes" id="UP001642484"/>
    </source>
</evidence>
<evidence type="ECO:0000313" key="2">
    <source>
        <dbReference type="EMBL" id="CAK8997770.1"/>
    </source>
</evidence>
<keyword evidence="3" id="KW-1185">Reference proteome</keyword>
<feature type="region of interest" description="Disordered" evidence="1">
    <location>
        <begin position="1"/>
        <end position="54"/>
    </location>
</feature>
<protein>
    <submittedName>
        <fullName evidence="2">Uncharacterized protein</fullName>
    </submittedName>
</protein>
<dbReference type="EMBL" id="CAXAMN010002113">
    <property type="protein sequence ID" value="CAK8997770.1"/>
    <property type="molecule type" value="Genomic_DNA"/>
</dbReference>
<organism evidence="2 3">
    <name type="scientific">Durusdinium trenchii</name>
    <dbReference type="NCBI Taxonomy" id="1381693"/>
    <lineage>
        <taxon>Eukaryota</taxon>
        <taxon>Sar</taxon>
        <taxon>Alveolata</taxon>
        <taxon>Dinophyceae</taxon>
        <taxon>Suessiales</taxon>
        <taxon>Symbiodiniaceae</taxon>
        <taxon>Durusdinium</taxon>
    </lineage>
</organism>
<sequence>MSFPKWQAWRRRERKTPNGGCLQRAAAGQAAPLTLPRTGAGGSRPRPSSAGTGASDVEELLQHVATDASVFRPDQEGMGALLARIARLVMALKILGHEVKPEDLDRVTLKAEIIQDVYDRKTMKAEVLGQVGLALGGKERSKSDKLFSTPSVEGPVLGSPARAAVSLKKVGRAGLAKHAASGGDSPKVAALEMELEALKRGSEGSFAGGGDLAEALEAQTKMLKETLIAKIKEKHLVFAERKEEKEVRAASISKLELVGLGKTQRELYLL</sequence>
<proteinExistence type="predicted"/>
<accession>A0ABP0I5A0</accession>
<gene>
    <name evidence="2" type="ORF">CCMP2556_LOCUS4982</name>
</gene>
<evidence type="ECO:0000256" key="1">
    <source>
        <dbReference type="SAM" id="MobiDB-lite"/>
    </source>
</evidence>
<dbReference type="Proteomes" id="UP001642484">
    <property type="component" value="Unassembled WGS sequence"/>
</dbReference>
<comment type="caution">
    <text evidence="2">The sequence shown here is derived from an EMBL/GenBank/DDBJ whole genome shotgun (WGS) entry which is preliminary data.</text>
</comment>
<reference evidence="2 3" key="1">
    <citation type="submission" date="2024-02" db="EMBL/GenBank/DDBJ databases">
        <authorList>
            <person name="Chen Y."/>
            <person name="Shah S."/>
            <person name="Dougan E. K."/>
            <person name="Thang M."/>
            <person name="Chan C."/>
        </authorList>
    </citation>
    <scope>NUCLEOTIDE SEQUENCE [LARGE SCALE GENOMIC DNA]</scope>
</reference>
<name>A0ABP0I5A0_9DINO</name>